<dbReference type="Pfam" id="PF00583">
    <property type="entry name" value="Acetyltransf_1"/>
    <property type="match status" value="1"/>
</dbReference>
<evidence type="ECO:0000313" key="2">
    <source>
        <dbReference type="EMBL" id="SFS67170.1"/>
    </source>
</evidence>
<dbReference type="EMBL" id="FPAJ01000002">
    <property type="protein sequence ID" value="SFS67170.1"/>
    <property type="molecule type" value="Genomic_DNA"/>
</dbReference>
<dbReference type="OrthoDB" id="9797178at2"/>
<dbReference type="PROSITE" id="PS51186">
    <property type="entry name" value="GNAT"/>
    <property type="match status" value="1"/>
</dbReference>
<accession>A0A1I6RRC9</accession>
<reference evidence="3" key="1">
    <citation type="submission" date="2016-10" db="EMBL/GenBank/DDBJ databases">
        <authorList>
            <person name="Varghese N."/>
            <person name="Submissions S."/>
        </authorList>
    </citation>
    <scope>NUCLEOTIDE SEQUENCE [LARGE SCALE GENOMIC DNA]</scope>
    <source>
        <strain evidence="3">DSM 23422</strain>
    </source>
</reference>
<keyword evidence="2" id="KW-0808">Transferase</keyword>
<dbReference type="Gene3D" id="3.40.630.30">
    <property type="match status" value="1"/>
</dbReference>
<dbReference type="InterPro" id="IPR000182">
    <property type="entry name" value="GNAT_dom"/>
</dbReference>
<name>A0A1I6RRC9_9RHOB</name>
<feature type="domain" description="N-acetyltransferase" evidence="1">
    <location>
        <begin position="14"/>
        <end position="151"/>
    </location>
</feature>
<sequence>MTLEFTSDFASREAEITQLVTDSFTVADSAEEGAFVGQLVRDLMQGTPRDDVMMCAALDGNMVIGCVFFSRLRFEEDGRRVSVMAPVAVKTGQQNKGIGQEMILHGLEGLRKSGVDFVLTYGDPNYYIKTGFEQITADMAQPPLRLSMPFGWLGRPLSTKARWPLVGPSHCVAALNKPALW</sequence>
<evidence type="ECO:0000259" key="1">
    <source>
        <dbReference type="PROSITE" id="PS51186"/>
    </source>
</evidence>
<dbReference type="SUPFAM" id="SSF55729">
    <property type="entry name" value="Acyl-CoA N-acyltransferases (Nat)"/>
    <property type="match status" value="1"/>
</dbReference>
<dbReference type="RefSeq" id="WP_093915655.1">
    <property type="nucleotide sequence ID" value="NZ_FPAJ01000002.1"/>
</dbReference>
<gene>
    <name evidence="2" type="ORF">SAMN04488040_1418</name>
</gene>
<dbReference type="AlphaFoldDB" id="A0A1I6RRC9"/>
<organism evidence="2 3">
    <name type="scientific">Sulfitobacter marinus</name>
    <dbReference type="NCBI Taxonomy" id="394264"/>
    <lineage>
        <taxon>Bacteria</taxon>
        <taxon>Pseudomonadati</taxon>
        <taxon>Pseudomonadota</taxon>
        <taxon>Alphaproteobacteria</taxon>
        <taxon>Rhodobacterales</taxon>
        <taxon>Roseobacteraceae</taxon>
        <taxon>Sulfitobacter</taxon>
    </lineage>
</organism>
<proteinExistence type="predicted"/>
<evidence type="ECO:0000313" key="3">
    <source>
        <dbReference type="Proteomes" id="UP000199239"/>
    </source>
</evidence>
<dbReference type="GO" id="GO:0016747">
    <property type="term" value="F:acyltransferase activity, transferring groups other than amino-acyl groups"/>
    <property type="evidence" value="ECO:0007669"/>
    <property type="project" value="InterPro"/>
</dbReference>
<keyword evidence="3" id="KW-1185">Reference proteome</keyword>
<dbReference type="CDD" id="cd04301">
    <property type="entry name" value="NAT_SF"/>
    <property type="match status" value="1"/>
</dbReference>
<dbReference type="STRING" id="394264.SAMN04488040_1418"/>
<dbReference type="InterPro" id="IPR016181">
    <property type="entry name" value="Acyl_CoA_acyltransferase"/>
</dbReference>
<dbReference type="Proteomes" id="UP000199239">
    <property type="component" value="Unassembled WGS sequence"/>
</dbReference>
<protein>
    <submittedName>
        <fullName evidence="2">Predicted N-acetyltransferase YhbS</fullName>
    </submittedName>
</protein>